<evidence type="ECO:0000256" key="8">
    <source>
        <dbReference type="ARBA" id="ARBA00047851"/>
    </source>
</evidence>
<dbReference type="PANTHER" id="PTHR20857:SF15">
    <property type="entry name" value="THIAMINE-PHOSPHATE SYNTHASE"/>
    <property type="match status" value="1"/>
</dbReference>
<keyword evidence="6 10" id="KW-0784">Thiamine biosynthesis</keyword>
<comment type="catalytic activity">
    <reaction evidence="7 10 11">
        <text>4-methyl-5-(2-phosphooxyethyl)-thiazole + 4-amino-2-methyl-5-(diphosphooxymethyl)pyrimidine + H(+) = thiamine phosphate + diphosphate</text>
        <dbReference type="Rhea" id="RHEA:22328"/>
        <dbReference type="ChEBI" id="CHEBI:15378"/>
        <dbReference type="ChEBI" id="CHEBI:33019"/>
        <dbReference type="ChEBI" id="CHEBI:37575"/>
        <dbReference type="ChEBI" id="CHEBI:57841"/>
        <dbReference type="ChEBI" id="CHEBI:58296"/>
        <dbReference type="EC" id="2.5.1.3"/>
    </reaction>
</comment>
<comment type="function">
    <text evidence="1 10">Condenses 4-methyl-5-(beta-hydroxyethyl)thiazole monophosphate (THZ-P) and 2-methyl-4-amino-5-hydroxymethyl pyrimidine pyrophosphate (HMP-PP) to form thiamine monophosphate (TMP).</text>
</comment>
<evidence type="ECO:0000256" key="10">
    <source>
        <dbReference type="HAMAP-Rule" id="MF_00097"/>
    </source>
</evidence>
<comment type="catalytic activity">
    <reaction evidence="9 10 11">
        <text>2-[(2R,5Z)-2-carboxy-4-methylthiazol-5(2H)-ylidene]ethyl phosphate + 4-amino-2-methyl-5-(diphosphooxymethyl)pyrimidine + 2 H(+) = thiamine phosphate + CO2 + diphosphate</text>
        <dbReference type="Rhea" id="RHEA:47844"/>
        <dbReference type="ChEBI" id="CHEBI:15378"/>
        <dbReference type="ChEBI" id="CHEBI:16526"/>
        <dbReference type="ChEBI" id="CHEBI:33019"/>
        <dbReference type="ChEBI" id="CHEBI:37575"/>
        <dbReference type="ChEBI" id="CHEBI:57841"/>
        <dbReference type="ChEBI" id="CHEBI:62899"/>
        <dbReference type="EC" id="2.5.1.3"/>
    </reaction>
</comment>
<keyword evidence="3 10" id="KW-0808">Transferase</keyword>
<gene>
    <name evidence="10 14" type="primary">thiE</name>
    <name evidence="14" type="ORF">ACFSW7_08845</name>
</gene>
<dbReference type="NCBIfam" id="TIGR00693">
    <property type="entry name" value="thiE"/>
    <property type="match status" value="1"/>
</dbReference>
<name>A0ABW5V0Y2_9MICO</name>
<evidence type="ECO:0000256" key="3">
    <source>
        <dbReference type="ARBA" id="ARBA00022679"/>
    </source>
</evidence>
<feature type="domain" description="Thiamine phosphate synthase/TenI" evidence="13">
    <location>
        <begin position="28"/>
        <end position="209"/>
    </location>
</feature>
<dbReference type="Proteomes" id="UP001597492">
    <property type="component" value="Unassembled WGS sequence"/>
</dbReference>
<reference evidence="15" key="1">
    <citation type="journal article" date="2019" name="Int. J. Syst. Evol. Microbiol.">
        <title>The Global Catalogue of Microorganisms (GCM) 10K type strain sequencing project: providing services to taxonomists for standard genome sequencing and annotation.</title>
        <authorList>
            <consortium name="The Broad Institute Genomics Platform"/>
            <consortium name="The Broad Institute Genome Sequencing Center for Infectious Disease"/>
            <person name="Wu L."/>
            <person name="Ma J."/>
        </authorList>
    </citation>
    <scope>NUCLEOTIDE SEQUENCE [LARGE SCALE GENOMIC DNA]</scope>
    <source>
        <strain evidence="15">TISTR 1514</strain>
    </source>
</reference>
<evidence type="ECO:0000259" key="13">
    <source>
        <dbReference type="Pfam" id="PF02581"/>
    </source>
</evidence>
<feature type="binding site" evidence="10">
    <location>
        <position position="89"/>
    </location>
    <ligand>
        <name>4-amino-2-methyl-5-(diphosphooxymethyl)pyrimidine</name>
        <dbReference type="ChEBI" id="CHEBI:57841"/>
    </ligand>
</feature>
<evidence type="ECO:0000256" key="5">
    <source>
        <dbReference type="ARBA" id="ARBA00022842"/>
    </source>
</evidence>
<evidence type="ECO:0000256" key="12">
    <source>
        <dbReference type="RuleBase" id="RU004253"/>
    </source>
</evidence>
<sequence length="224" mass="23738">MTAPRQDPTSRPHRTRAERLAKLAATRLYVCTDARTDRDDLPEFLDAAYSGGAGIVQLRDKGLEAAAELERLRTLAGIAERHDALFAVNDRADIALLSGADVLHVGQGDLATPDARALVGQSVLIGRSTHSHEQVLAANDDPGLDYFCVGPVWETPTKLGRPGVGLELVRFAAEAARKPWFAIGGVAAGERLHAVRKAGAERIVVVRAVTEATDPAAAARALAA</sequence>
<feature type="binding site" evidence="10">
    <location>
        <position position="109"/>
    </location>
    <ligand>
        <name>Mg(2+)</name>
        <dbReference type="ChEBI" id="CHEBI:18420"/>
    </ligand>
</feature>
<comment type="caution">
    <text evidence="14">The sequence shown here is derived from an EMBL/GenBank/DDBJ whole genome shotgun (WGS) entry which is preliminary data.</text>
</comment>
<protein>
    <recommendedName>
        <fullName evidence="10">Thiamine-phosphate synthase</fullName>
        <shortName evidence="10">TP synthase</shortName>
        <shortName evidence="10">TPS</shortName>
        <ecNumber evidence="10">2.5.1.3</ecNumber>
    </recommendedName>
    <alternativeName>
        <fullName evidence="10">Thiamine-phosphate pyrophosphorylase</fullName>
        <shortName evidence="10">TMP pyrophosphorylase</shortName>
        <shortName evidence="10">TMP-PPase</shortName>
    </alternativeName>
</protein>
<comment type="catalytic activity">
    <reaction evidence="8 10 11">
        <text>2-(2-carboxy-4-methylthiazol-5-yl)ethyl phosphate + 4-amino-2-methyl-5-(diphosphooxymethyl)pyrimidine + 2 H(+) = thiamine phosphate + CO2 + diphosphate</text>
        <dbReference type="Rhea" id="RHEA:47848"/>
        <dbReference type="ChEBI" id="CHEBI:15378"/>
        <dbReference type="ChEBI" id="CHEBI:16526"/>
        <dbReference type="ChEBI" id="CHEBI:33019"/>
        <dbReference type="ChEBI" id="CHEBI:37575"/>
        <dbReference type="ChEBI" id="CHEBI:57841"/>
        <dbReference type="ChEBI" id="CHEBI:62890"/>
        <dbReference type="EC" id="2.5.1.3"/>
    </reaction>
</comment>
<dbReference type="SUPFAM" id="SSF51391">
    <property type="entry name" value="Thiamin phosphate synthase"/>
    <property type="match status" value="1"/>
</dbReference>
<keyword evidence="15" id="KW-1185">Reference proteome</keyword>
<dbReference type="HAMAP" id="MF_00097">
    <property type="entry name" value="TMP_synthase"/>
    <property type="match status" value="1"/>
</dbReference>
<feature type="binding site" evidence="10">
    <location>
        <position position="90"/>
    </location>
    <ligand>
        <name>Mg(2+)</name>
        <dbReference type="ChEBI" id="CHEBI:18420"/>
    </ligand>
</feature>
<keyword evidence="4 10" id="KW-0479">Metal-binding</keyword>
<comment type="pathway">
    <text evidence="2 10 12">Cofactor biosynthesis; thiamine diphosphate biosynthesis; thiamine phosphate from 4-amino-2-methyl-5-diphosphomethylpyrimidine and 4-methyl-5-(2-phosphoethyl)-thiazole: step 1/1.</text>
</comment>
<organism evidence="14 15">
    <name type="scientific">Gulosibacter faecalis</name>
    <dbReference type="NCBI Taxonomy" id="272240"/>
    <lineage>
        <taxon>Bacteria</taxon>
        <taxon>Bacillati</taxon>
        <taxon>Actinomycetota</taxon>
        <taxon>Actinomycetes</taxon>
        <taxon>Micrococcales</taxon>
        <taxon>Microbacteriaceae</taxon>
        <taxon>Gulosibacter</taxon>
    </lineage>
</organism>
<comment type="similarity">
    <text evidence="10 11">Belongs to the thiamine-phosphate synthase family.</text>
</comment>
<feature type="binding site" evidence="10">
    <location>
        <position position="128"/>
    </location>
    <ligand>
        <name>4-amino-2-methyl-5-(diphosphooxymethyl)pyrimidine</name>
        <dbReference type="ChEBI" id="CHEBI:57841"/>
    </ligand>
</feature>
<comment type="cofactor">
    <cofactor evidence="10">
        <name>Mg(2+)</name>
        <dbReference type="ChEBI" id="CHEBI:18420"/>
    </cofactor>
    <text evidence="10">Binds 1 Mg(2+) ion per subunit.</text>
</comment>
<dbReference type="RefSeq" id="WP_019617774.1">
    <property type="nucleotide sequence ID" value="NZ_JBHUNE010000006.1"/>
</dbReference>
<feature type="binding site" evidence="10">
    <location>
        <begin position="155"/>
        <end position="157"/>
    </location>
    <ligand>
        <name>2-[(2R,5Z)-2-carboxy-4-methylthiazol-5(2H)-ylidene]ethyl phosphate</name>
        <dbReference type="ChEBI" id="CHEBI:62899"/>
    </ligand>
</feature>
<dbReference type="InterPro" id="IPR036206">
    <property type="entry name" value="ThiamineP_synth_sf"/>
</dbReference>
<keyword evidence="5 10" id="KW-0460">Magnesium</keyword>
<feature type="binding site" evidence="10">
    <location>
        <position position="158"/>
    </location>
    <ligand>
        <name>4-amino-2-methyl-5-(diphosphooxymethyl)pyrimidine</name>
        <dbReference type="ChEBI" id="CHEBI:57841"/>
    </ligand>
</feature>
<evidence type="ECO:0000256" key="4">
    <source>
        <dbReference type="ARBA" id="ARBA00022723"/>
    </source>
</evidence>
<dbReference type="Gene3D" id="3.20.20.70">
    <property type="entry name" value="Aldolase class I"/>
    <property type="match status" value="1"/>
</dbReference>
<comment type="caution">
    <text evidence="10">Lacks conserved residue(s) required for the propagation of feature annotation.</text>
</comment>
<dbReference type="InterPro" id="IPR013785">
    <property type="entry name" value="Aldolase_TIM"/>
</dbReference>
<evidence type="ECO:0000256" key="7">
    <source>
        <dbReference type="ARBA" id="ARBA00047334"/>
    </source>
</evidence>
<evidence type="ECO:0000256" key="11">
    <source>
        <dbReference type="RuleBase" id="RU003826"/>
    </source>
</evidence>
<dbReference type="CDD" id="cd00564">
    <property type="entry name" value="TMP_TenI"/>
    <property type="match status" value="1"/>
</dbReference>
<evidence type="ECO:0000313" key="14">
    <source>
        <dbReference type="EMBL" id="MFD2758484.1"/>
    </source>
</evidence>
<dbReference type="InterPro" id="IPR022998">
    <property type="entry name" value="ThiamineP_synth_TenI"/>
</dbReference>
<dbReference type="GO" id="GO:0004789">
    <property type="term" value="F:thiamine-phosphate diphosphorylase activity"/>
    <property type="evidence" value="ECO:0007669"/>
    <property type="project" value="UniProtKB-EC"/>
</dbReference>
<dbReference type="EMBL" id="JBHUNE010000006">
    <property type="protein sequence ID" value="MFD2758484.1"/>
    <property type="molecule type" value="Genomic_DNA"/>
</dbReference>
<feature type="binding site" evidence="10">
    <location>
        <begin position="57"/>
        <end position="61"/>
    </location>
    <ligand>
        <name>4-amino-2-methyl-5-(diphosphooxymethyl)pyrimidine</name>
        <dbReference type="ChEBI" id="CHEBI:57841"/>
    </ligand>
</feature>
<dbReference type="EC" id="2.5.1.3" evidence="10"/>
<feature type="binding site" evidence="10">
    <location>
        <position position="185"/>
    </location>
    <ligand>
        <name>2-[(2R,5Z)-2-carboxy-4-methylthiazol-5(2H)-ylidene]ethyl phosphate</name>
        <dbReference type="ChEBI" id="CHEBI:62899"/>
    </ligand>
</feature>
<evidence type="ECO:0000256" key="9">
    <source>
        <dbReference type="ARBA" id="ARBA00047883"/>
    </source>
</evidence>
<accession>A0ABW5V0Y2</accession>
<evidence type="ECO:0000256" key="2">
    <source>
        <dbReference type="ARBA" id="ARBA00005165"/>
    </source>
</evidence>
<evidence type="ECO:0000256" key="1">
    <source>
        <dbReference type="ARBA" id="ARBA00003814"/>
    </source>
</evidence>
<dbReference type="InterPro" id="IPR034291">
    <property type="entry name" value="TMP_synthase"/>
</dbReference>
<proteinExistence type="inferred from homology"/>
<evidence type="ECO:0000256" key="6">
    <source>
        <dbReference type="ARBA" id="ARBA00022977"/>
    </source>
</evidence>
<dbReference type="PANTHER" id="PTHR20857">
    <property type="entry name" value="THIAMINE-PHOSPHATE PYROPHOSPHORYLASE"/>
    <property type="match status" value="1"/>
</dbReference>
<dbReference type="Pfam" id="PF02581">
    <property type="entry name" value="TMP-TENI"/>
    <property type="match status" value="1"/>
</dbReference>
<evidence type="ECO:0000313" key="15">
    <source>
        <dbReference type="Proteomes" id="UP001597492"/>
    </source>
</evidence>